<dbReference type="VEuPathDB" id="VectorBase:HLOH_040682"/>
<reference evidence="2 3" key="1">
    <citation type="journal article" date="2020" name="Cell">
        <title>Large-Scale Comparative Analyses of Tick Genomes Elucidate Their Genetic Diversity and Vector Capacities.</title>
        <authorList>
            <consortium name="Tick Genome and Microbiome Consortium (TIGMIC)"/>
            <person name="Jia N."/>
            <person name="Wang J."/>
            <person name="Shi W."/>
            <person name="Du L."/>
            <person name="Sun Y."/>
            <person name="Zhan W."/>
            <person name="Jiang J.F."/>
            <person name="Wang Q."/>
            <person name="Zhang B."/>
            <person name="Ji P."/>
            <person name="Bell-Sakyi L."/>
            <person name="Cui X.M."/>
            <person name="Yuan T.T."/>
            <person name="Jiang B.G."/>
            <person name="Yang W.F."/>
            <person name="Lam T.T."/>
            <person name="Chang Q.C."/>
            <person name="Ding S.J."/>
            <person name="Wang X.J."/>
            <person name="Zhu J.G."/>
            <person name="Ruan X.D."/>
            <person name="Zhao L."/>
            <person name="Wei J.T."/>
            <person name="Ye R.Z."/>
            <person name="Que T.C."/>
            <person name="Du C.H."/>
            <person name="Zhou Y.H."/>
            <person name="Cheng J.X."/>
            <person name="Dai P.F."/>
            <person name="Guo W.B."/>
            <person name="Han X.H."/>
            <person name="Huang E.J."/>
            <person name="Li L.F."/>
            <person name="Wei W."/>
            <person name="Gao Y.C."/>
            <person name="Liu J.Z."/>
            <person name="Shao H.Z."/>
            <person name="Wang X."/>
            <person name="Wang C.C."/>
            <person name="Yang T.C."/>
            <person name="Huo Q.B."/>
            <person name="Li W."/>
            <person name="Chen H.Y."/>
            <person name="Chen S.E."/>
            <person name="Zhou L.G."/>
            <person name="Ni X.B."/>
            <person name="Tian J.H."/>
            <person name="Sheng Y."/>
            <person name="Liu T."/>
            <person name="Pan Y.S."/>
            <person name="Xia L.Y."/>
            <person name="Li J."/>
            <person name="Zhao F."/>
            <person name="Cao W.C."/>
        </authorList>
    </citation>
    <scope>NUCLEOTIDE SEQUENCE [LARGE SCALE GENOMIC DNA]</scope>
    <source>
        <strain evidence="2">HaeL-2018</strain>
    </source>
</reference>
<keyword evidence="3" id="KW-1185">Reference proteome</keyword>
<gene>
    <name evidence="2" type="ORF">HPB48_020957</name>
</gene>
<protein>
    <submittedName>
        <fullName evidence="2">Uncharacterized protein</fullName>
    </submittedName>
</protein>
<comment type="caution">
    <text evidence="2">The sequence shown here is derived from an EMBL/GenBank/DDBJ whole genome shotgun (WGS) entry which is preliminary data.</text>
</comment>
<organism evidence="2 3">
    <name type="scientific">Haemaphysalis longicornis</name>
    <name type="common">Bush tick</name>
    <dbReference type="NCBI Taxonomy" id="44386"/>
    <lineage>
        <taxon>Eukaryota</taxon>
        <taxon>Metazoa</taxon>
        <taxon>Ecdysozoa</taxon>
        <taxon>Arthropoda</taxon>
        <taxon>Chelicerata</taxon>
        <taxon>Arachnida</taxon>
        <taxon>Acari</taxon>
        <taxon>Parasitiformes</taxon>
        <taxon>Ixodida</taxon>
        <taxon>Ixodoidea</taxon>
        <taxon>Ixodidae</taxon>
        <taxon>Haemaphysalinae</taxon>
        <taxon>Haemaphysalis</taxon>
    </lineage>
</organism>
<accession>A0A9J6FP67</accession>
<sequence length="170" mass="19338">MTTQCHLQPHLLVFRLQILRQRLRSRASSPSPKEPINAEASVQEELQRHRSLSPRSANSFQLYMNLREEHLHIGGKETCRTRSDCTGVSFRKILDVKSKAKGTGGKLTTPSQKKARKARAADTALRYMNGFTLCALRNIVHDLFRRNEPPTATEDSGNFRSSEHLRSLRT</sequence>
<evidence type="ECO:0000313" key="3">
    <source>
        <dbReference type="Proteomes" id="UP000821853"/>
    </source>
</evidence>
<feature type="compositionally biased region" description="Basic and acidic residues" evidence="1">
    <location>
        <begin position="161"/>
        <end position="170"/>
    </location>
</feature>
<dbReference type="AlphaFoldDB" id="A0A9J6FP67"/>
<name>A0A9J6FP67_HAELO</name>
<proteinExistence type="predicted"/>
<evidence type="ECO:0000256" key="1">
    <source>
        <dbReference type="SAM" id="MobiDB-lite"/>
    </source>
</evidence>
<dbReference type="EMBL" id="JABSTR010000002">
    <property type="protein sequence ID" value="KAH9364821.1"/>
    <property type="molecule type" value="Genomic_DNA"/>
</dbReference>
<feature type="region of interest" description="Disordered" evidence="1">
    <location>
        <begin position="25"/>
        <end position="54"/>
    </location>
</feature>
<evidence type="ECO:0000313" key="2">
    <source>
        <dbReference type="EMBL" id="KAH9364821.1"/>
    </source>
</evidence>
<dbReference type="Proteomes" id="UP000821853">
    <property type="component" value="Chromosome 10"/>
</dbReference>
<feature type="region of interest" description="Disordered" evidence="1">
    <location>
        <begin position="148"/>
        <end position="170"/>
    </location>
</feature>